<evidence type="ECO:0000259" key="8">
    <source>
        <dbReference type="Pfam" id="PF02770"/>
    </source>
</evidence>
<dbReference type="InterPro" id="IPR009075">
    <property type="entry name" value="AcylCo_DH/oxidase_C"/>
</dbReference>
<gene>
    <name evidence="10" type="ORF">EYB31_05890</name>
</gene>
<keyword evidence="5 6" id="KW-0560">Oxidoreductase</keyword>
<dbReference type="SUPFAM" id="SSF56645">
    <property type="entry name" value="Acyl-CoA dehydrogenase NM domain-like"/>
    <property type="match status" value="1"/>
</dbReference>
<keyword evidence="3 6" id="KW-0285">Flavoprotein</keyword>
<dbReference type="InterPro" id="IPR013786">
    <property type="entry name" value="AcylCoA_DH/ox_N"/>
</dbReference>
<dbReference type="InterPro" id="IPR036250">
    <property type="entry name" value="AcylCo_DH-like_C"/>
</dbReference>
<reference evidence="10 11" key="1">
    <citation type="submission" date="2019-02" db="EMBL/GenBank/DDBJ databases">
        <title>Paenibacillus sp. nov., isolated from surface-sterilized tissue of Thalictrum simplex L.</title>
        <authorList>
            <person name="Tuo L."/>
        </authorList>
    </citation>
    <scope>NUCLEOTIDE SEQUENCE [LARGE SCALE GENOMIC DNA]</scope>
    <source>
        <strain evidence="10 11">N2SHLJ1</strain>
    </source>
</reference>
<comment type="similarity">
    <text evidence="2 6">Belongs to the acyl-CoA dehydrogenase family.</text>
</comment>
<keyword evidence="11" id="KW-1185">Reference proteome</keyword>
<evidence type="ECO:0000259" key="7">
    <source>
        <dbReference type="Pfam" id="PF00441"/>
    </source>
</evidence>
<name>A0A4Q9DXZ9_9BACL</name>
<dbReference type="Gene3D" id="1.10.540.10">
    <property type="entry name" value="Acyl-CoA dehydrogenase/oxidase, N-terminal domain"/>
    <property type="match status" value="1"/>
</dbReference>
<dbReference type="EMBL" id="SIRE01000004">
    <property type="protein sequence ID" value="TBL80753.1"/>
    <property type="molecule type" value="Genomic_DNA"/>
</dbReference>
<protein>
    <submittedName>
        <fullName evidence="10">Acyl-CoA dehydrogenase</fullName>
    </submittedName>
</protein>
<evidence type="ECO:0000256" key="4">
    <source>
        <dbReference type="ARBA" id="ARBA00022827"/>
    </source>
</evidence>
<dbReference type="Proteomes" id="UP000293142">
    <property type="component" value="Unassembled WGS sequence"/>
</dbReference>
<organism evidence="10 11">
    <name type="scientific">Paenibacillus thalictri</name>
    <dbReference type="NCBI Taxonomy" id="2527873"/>
    <lineage>
        <taxon>Bacteria</taxon>
        <taxon>Bacillati</taxon>
        <taxon>Bacillota</taxon>
        <taxon>Bacilli</taxon>
        <taxon>Bacillales</taxon>
        <taxon>Paenibacillaceae</taxon>
        <taxon>Paenibacillus</taxon>
    </lineage>
</organism>
<comment type="caution">
    <text evidence="10">The sequence shown here is derived from an EMBL/GenBank/DDBJ whole genome shotgun (WGS) entry which is preliminary data.</text>
</comment>
<dbReference type="CDD" id="cd00567">
    <property type="entry name" value="ACAD"/>
    <property type="match status" value="1"/>
</dbReference>
<proteinExistence type="inferred from homology"/>
<dbReference type="Pfam" id="PF00441">
    <property type="entry name" value="Acyl-CoA_dh_1"/>
    <property type="match status" value="1"/>
</dbReference>
<evidence type="ECO:0000259" key="9">
    <source>
        <dbReference type="Pfam" id="PF02771"/>
    </source>
</evidence>
<dbReference type="PIRSF" id="PIRSF016578">
    <property type="entry name" value="HsaA"/>
    <property type="match status" value="1"/>
</dbReference>
<evidence type="ECO:0000313" key="10">
    <source>
        <dbReference type="EMBL" id="TBL80753.1"/>
    </source>
</evidence>
<feature type="domain" description="Acyl-CoA dehydrogenase/oxidase N-terminal" evidence="9">
    <location>
        <begin position="49"/>
        <end position="133"/>
    </location>
</feature>
<evidence type="ECO:0000256" key="5">
    <source>
        <dbReference type="ARBA" id="ARBA00023002"/>
    </source>
</evidence>
<dbReference type="SUPFAM" id="SSF47203">
    <property type="entry name" value="Acyl-CoA dehydrogenase C-terminal domain-like"/>
    <property type="match status" value="1"/>
</dbReference>
<dbReference type="GO" id="GO:0003995">
    <property type="term" value="F:acyl-CoA dehydrogenase activity"/>
    <property type="evidence" value="ECO:0007669"/>
    <property type="project" value="TreeGrafter"/>
</dbReference>
<feature type="domain" description="Acyl-CoA oxidase/dehydrogenase middle" evidence="8">
    <location>
        <begin position="165"/>
        <end position="255"/>
    </location>
</feature>
<dbReference type="AlphaFoldDB" id="A0A4Q9DXZ9"/>
<dbReference type="InterPro" id="IPR006091">
    <property type="entry name" value="Acyl-CoA_Oxase/DH_mid-dom"/>
</dbReference>
<dbReference type="InterPro" id="IPR046373">
    <property type="entry name" value="Acyl-CoA_Oxase/DH_mid-dom_sf"/>
</dbReference>
<accession>A0A4Q9DXZ9</accession>
<evidence type="ECO:0000256" key="2">
    <source>
        <dbReference type="ARBA" id="ARBA00009347"/>
    </source>
</evidence>
<keyword evidence="4 6" id="KW-0274">FAD</keyword>
<dbReference type="OrthoDB" id="9785203at2"/>
<evidence type="ECO:0000313" key="11">
    <source>
        <dbReference type="Proteomes" id="UP000293142"/>
    </source>
</evidence>
<dbReference type="PANTHER" id="PTHR43884">
    <property type="entry name" value="ACYL-COA DEHYDROGENASE"/>
    <property type="match status" value="1"/>
</dbReference>
<sequence length="426" mass="47186">MLPTPVFAGAKTLRLCFRRQFLLAQKLLGVNVLLTIPSVFDPFIRNEREAAIAERSDQLAKLFVERAAKHDAEGSFPFDNFADMKATGYLALTVPRAFGGEEASLYEMVLAQERIARGDGSTALAVGWHIGTMLQLRSTLSWPEKLYASFCREVVTEGAMVNHFASERATGSPSRGGRPETTAVRTDGGWLISGRKTYSTLSPILRHFTVSAGIDGTEDTGEFFVRAQEGVTVEETWNTLGMRATGSHDLVLNQVFVPDEEVIRLGAGEPKRPDESGWMLHIPACYIGIAYAARNYALNFARTYRPNSLPGPIAELPHIQRQIGEIETELITARTLLYSVAERWDRDPTIRPFYKQELGLAKYTATNQALRIVDLAMRIVGGASLSRNLPLERMYRDVRAGLHNPPMDDSVLSGLARRALAEQSEV</sequence>
<dbReference type="InterPro" id="IPR009100">
    <property type="entry name" value="AcylCoA_DH/oxidase_NM_dom_sf"/>
</dbReference>
<dbReference type="GO" id="GO:0050660">
    <property type="term" value="F:flavin adenine dinucleotide binding"/>
    <property type="evidence" value="ECO:0007669"/>
    <property type="project" value="InterPro"/>
</dbReference>
<evidence type="ECO:0000256" key="6">
    <source>
        <dbReference type="RuleBase" id="RU362125"/>
    </source>
</evidence>
<dbReference type="Gene3D" id="2.40.110.10">
    <property type="entry name" value="Butyryl-CoA Dehydrogenase, subunit A, domain 2"/>
    <property type="match status" value="1"/>
</dbReference>
<feature type="domain" description="Acyl-CoA dehydrogenase/oxidase C-terminal" evidence="7">
    <location>
        <begin position="284"/>
        <end position="400"/>
    </location>
</feature>
<dbReference type="PANTHER" id="PTHR43884:SF25">
    <property type="entry name" value="ACYL-COA DEHYDROGENASE YDBM-RELATED"/>
    <property type="match status" value="1"/>
</dbReference>
<dbReference type="Gene3D" id="1.20.140.10">
    <property type="entry name" value="Butyryl-CoA Dehydrogenase, subunit A, domain 3"/>
    <property type="match status" value="1"/>
</dbReference>
<dbReference type="Pfam" id="PF02771">
    <property type="entry name" value="Acyl-CoA_dh_N"/>
    <property type="match status" value="1"/>
</dbReference>
<comment type="cofactor">
    <cofactor evidence="1 6">
        <name>FAD</name>
        <dbReference type="ChEBI" id="CHEBI:57692"/>
    </cofactor>
</comment>
<dbReference type="InterPro" id="IPR037069">
    <property type="entry name" value="AcylCoA_DH/ox_N_sf"/>
</dbReference>
<dbReference type="Pfam" id="PF02770">
    <property type="entry name" value="Acyl-CoA_dh_M"/>
    <property type="match status" value="1"/>
</dbReference>
<evidence type="ECO:0000256" key="1">
    <source>
        <dbReference type="ARBA" id="ARBA00001974"/>
    </source>
</evidence>
<evidence type="ECO:0000256" key="3">
    <source>
        <dbReference type="ARBA" id="ARBA00022630"/>
    </source>
</evidence>